<organism evidence="1 2">
    <name type="scientific">Candidatus Iainarchaeum sp</name>
    <dbReference type="NCBI Taxonomy" id="3101447"/>
    <lineage>
        <taxon>Archaea</taxon>
        <taxon>Candidatus Iainarchaeota</taxon>
        <taxon>Candidatus Iainarchaeia</taxon>
        <taxon>Candidatus Iainarchaeales</taxon>
        <taxon>Candidatus Iainarchaeaceae</taxon>
        <taxon>Candidatus Iainarchaeum</taxon>
    </lineage>
</organism>
<accession>A0A8T4L2D8</accession>
<proteinExistence type="predicted"/>
<name>A0A8T4L2D8_9ARCH</name>
<dbReference type="EMBL" id="JAGVWC010000010">
    <property type="protein sequence ID" value="MBS3061498.1"/>
    <property type="molecule type" value="Genomic_DNA"/>
</dbReference>
<evidence type="ECO:0000313" key="2">
    <source>
        <dbReference type="Proteomes" id="UP000675968"/>
    </source>
</evidence>
<sequence>MNPHKPGQLFCINWFGFATEVLLFLNRVSMVNSQVLKKYGSKEKIASRLATRRLGHQQSRRVQQAFGMAAVDRSLGHHFSGFIKNAFVSLKFKNNKKDENDLFVPLILGDTVLV</sequence>
<dbReference type="AlphaFoldDB" id="A0A8T4L2D8"/>
<evidence type="ECO:0000313" key="1">
    <source>
        <dbReference type="EMBL" id="MBS3061498.1"/>
    </source>
</evidence>
<comment type="caution">
    <text evidence="1">The sequence shown here is derived from an EMBL/GenBank/DDBJ whole genome shotgun (WGS) entry which is preliminary data.</text>
</comment>
<reference evidence="1" key="2">
    <citation type="submission" date="2021-05" db="EMBL/GenBank/DDBJ databases">
        <title>Protein family content uncovers lineage relationships and bacterial pathway maintenance mechanisms in DPANN archaea.</title>
        <authorList>
            <person name="Castelle C.J."/>
            <person name="Meheust R."/>
            <person name="Jaffe A.L."/>
            <person name="Seitz K."/>
            <person name="Gong X."/>
            <person name="Baker B.J."/>
            <person name="Banfield J.F."/>
        </authorList>
    </citation>
    <scope>NUCLEOTIDE SEQUENCE</scope>
    <source>
        <strain evidence="1">RIFCSPLOWO2_01_FULL_AR10_48_17</strain>
    </source>
</reference>
<reference evidence="1" key="1">
    <citation type="submission" date="2021-03" db="EMBL/GenBank/DDBJ databases">
        <authorList>
            <person name="Jaffe A."/>
        </authorList>
    </citation>
    <scope>NUCLEOTIDE SEQUENCE</scope>
    <source>
        <strain evidence="1">RIFCSPLOWO2_01_FULL_AR10_48_17</strain>
    </source>
</reference>
<protein>
    <submittedName>
        <fullName evidence="1">Uncharacterized protein</fullName>
    </submittedName>
</protein>
<gene>
    <name evidence="1" type="ORF">J4215_02865</name>
</gene>
<dbReference type="Proteomes" id="UP000675968">
    <property type="component" value="Unassembled WGS sequence"/>
</dbReference>